<sequence length="375" mass="42160">MDLLVTGMRQGRYVYEPFRKEGAPVELRRTPRSLQELCRRAILTRATLRGLKGSNIPELPSIMRHRLVTLKAKNFFEVDCAPFVDKFGCLIYNRTLTYRVRCSLDGSEYMATYGGACSLMQLAQDFWRWQWVNVMHENIMCIYALALEKRTSNLFAIMDVPEMTLEGLEDVLVLHGLCFPEHFLWKVAQQITSALMYVEERQLSFGRFDRKNIYIIQSKILMDNKLTWKSNVDTSPHLNCVQSVILGDKASIGGRYELLANSPSHVSVKWLGIVLSRLAGSGLVDRTRQPPPPVDLETTVGPSAVPSEMLDGIPVFDGFKPTAPEGSSTYSRDLWDLLSSFHTTKLPPLGAVHAKAVNMMASIAAQSPTQRVSEG</sequence>
<reference evidence="3 4" key="1">
    <citation type="journal article" date="2020" name="Cell">
        <title>Large-Scale Comparative Analyses of Tick Genomes Elucidate Their Genetic Diversity and Vector Capacities.</title>
        <authorList>
            <consortium name="Tick Genome and Microbiome Consortium (TIGMIC)"/>
            <person name="Jia N."/>
            <person name="Wang J."/>
            <person name="Shi W."/>
            <person name="Du L."/>
            <person name="Sun Y."/>
            <person name="Zhan W."/>
            <person name="Jiang J.F."/>
            <person name="Wang Q."/>
            <person name="Zhang B."/>
            <person name="Ji P."/>
            <person name="Bell-Sakyi L."/>
            <person name="Cui X.M."/>
            <person name="Yuan T.T."/>
            <person name="Jiang B.G."/>
            <person name="Yang W.F."/>
            <person name="Lam T.T."/>
            <person name="Chang Q.C."/>
            <person name="Ding S.J."/>
            <person name="Wang X.J."/>
            <person name="Zhu J.G."/>
            <person name="Ruan X.D."/>
            <person name="Zhao L."/>
            <person name="Wei J.T."/>
            <person name="Ye R.Z."/>
            <person name="Que T.C."/>
            <person name="Du C.H."/>
            <person name="Zhou Y.H."/>
            <person name="Cheng J.X."/>
            <person name="Dai P.F."/>
            <person name="Guo W.B."/>
            <person name="Han X.H."/>
            <person name="Huang E.J."/>
            <person name="Li L.F."/>
            <person name="Wei W."/>
            <person name="Gao Y.C."/>
            <person name="Liu J.Z."/>
            <person name="Shao H.Z."/>
            <person name="Wang X."/>
            <person name="Wang C.C."/>
            <person name="Yang T.C."/>
            <person name="Huo Q.B."/>
            <person name="Li W."/>
            <person name="Chen H.Y."/>
            <person name="Chen S.E."/>
            <person name="Zhou L.G."/>
            <person name="Ni X.B."/>
            <person name="Tian J.H."/>
            <person name="Sheng Y."/>
            <person name="Liu T."/>
            <person name="Pan Y.S."/>
            <person name="Xia L.Y."/>
            <person name="Li J."/>
            <person name="Zhao F."/>
            <person name="Cao W.C."/>
        </authorList>
    </citation>
    <scope>NUCLEOTIDE SEQUENCE [LARGE SCALE GENOMIC DNA]</scope>
    <source>
        <strain evidence="3">HaeL-2018</strain>
    </source>
</reference>
<dbReference type="SUPFAM" id="SSF56112">
    <property type="entry name" value="Protein kinase-like (PK-like)"/>
    <property type="match status" value="1"/>
</dbReference>
<dbReference type="InterPro" id="IPR001496">
    <property type="entry name" value="SOCS_box"/>
</dbReference>
<dbReference type="VEuPathDB" id="VectorBase:HLOH_042797"/>
<name>A0A9J6FCI5_HAELO</name>
<dbReference type="InterPro" id="IPR011009">
    <property type="entry name" value="Kinase-like_dom_sf"/>
</dbReference>
<keyword evidence="4" id="KW-1185">Reference proteome</keyword>
<feature type="domain" description="SOCS box" evidence="2">
    <location>
        <begin position="24"/>
        <end position="73"/>
    </location>
</feature>
<gene>
    <name evidence="3" type="ORF">HPB48_008647</name>
</gene>
<protein>
    <recommendedName>
        <fullName evidence="2">SOCS box domain-containing protein</fullName>
    </recommendedName>
</protein>
<proteinExistence type="predicted"/>
<dbReference type="PROSITE" id="PS50225">
    <property type="entry name" value="SOCS"/>
    <property type="match status" value="1"/>
</dbReference>
<evidence type="ECO:0000313" key="4">
    <source>
        <dbReference type="Proteomes" id="UP000821853"/>
    </source>
</evidence>
<evidence type="ECO:0000313" key="3">
    <source>
        <dbReference type="EMBL" id="KAH9360587.1"/>
    </source>
</evidence>
<evidence type="ECO:0000256" key="1">
    <source>
        <dbReference type="SAM" id="MobiDB-lite"/>
    </source>
</evidence>
<comment type="caution">
    <text evidence="3">The sequence shown here is derived from an EMBL/GenBank/DDBJ whole genome shotgun (WGS) entry which is preliminary data.</text>
</comment>
<accession>A0A9J6FCI5</accession>
<dbReference type="AlphaFoldDB" id="A0A9J6FCI5"/>
<dbReference type="Proteomes" id="UP000821853">
    <property type="component" value="Chromosome 1"/>
</dbReference>
<evidence type="ECO:0000259" key="2">
    <source>
        <dbReference type="PROSITE" id="PS50225"/>
    </source>
</evidence>
<dbReference type="EMBL" id="JABSTR010000001">
    <property type="protein sequence ID" value="KAH9360587.1"/>
    <property type="molecule type" value="Genomic_DNA"/>
</dbReference>
<feature type="region of interest" description="Disordered" evidence="1">
    <location>
        <begin position="284"/>
        <end position="303"/>
    </location>
</feature>
<dbReference type="OrthoDB" id="6418531at2759"/>
<organism evidence="3 4">
    <name type="scientific">Haemaphysalis longicornis</name>
    <name type="common">Bush tick</name>
    <dbReference type="NCBI Taxonomy" id="44386"/>
    <lineage>
        <taxon>Eukaryota</taxon>
        <taxon>Metazoa</taxon>
        <taxon>Ecdysozoa</taxon>
        <taxon>Arthropoda</taxon>
        <taxon>Chelicerata</taxon>
        <taxon>Arachnida</taxon>
        <taxon>Acari</taxon>
        <taxon>Parasitiformes</taxon>
        <taxon>Ixodida</taxon>
        <taxon>Ixodoidea</taxon>
        <taxon>Ixodidae</taxon>
        <taxon>Haemaphysalinae</taxon>
        <taxon>Haemaphysalis</taxon>
    </lineage>
</organism>